<dbReference type="EMBL" id="JAVDWN010000003">
    <property type="protein sequence ID" value="MDR7163290.1"/>
    <property type="molecule type" value="Genomic_DNA"/>
</dbReference>
<organism evidence="3 4">
    <name type="scientific">Pseudarthrobacter oxydans</name>
    <name type="common">Arthrobacter oxydans</name>
    <dbReference type="NCBI Taxonomy" id="1671"/>
    <lineage>
        <taxon>Bacteria</taxon>
        <taxon>Bacillati</taxon>
        <taxon>Actinomycetota</taxon>
        <taxon>Actinomycetes</taxon>
        <taxon>Micrococcales</taxon>
        <taxon>Micrococcaceae</taxon>
        <taxon>Pseudarthrobacter</taxon>
    </lineage>
</organism>
<proteinExistence type="predicted"/>
<dbReference type="Pfam" id="PF20434">
    <property type="entry name" value="BD-FAE"/>
    <property type="match status" value="1"/>
</dbReference>
<evidence type="ECO:0000256" key="1">
    <source>
        <dbReference type="ARBA" id="ARBA00022801"/>
    </source>
</evidence>
<evidence type="ECO:0000313" key="3">
    <source>
        <dbReference type="EMBL" id="MDR7163290.1"/>
    </source>
</evidence>
<dbReference type="InterPro" id="IPR049492">
    <property type="entry name" value="BD-FAE-like_dom"/>
</dbReference>
<protein>
    <submittedName>
        <fullName evidence="3">Acetyl esterase/lipase</fullName>
    </submittedName>
</protein>
<dbReference type="SUPFAM" id="SSF53474">
    <property type="entry name" value="alpha/beta-Hydrolases"/>
    <property type="match status" value="1"/>
</dbReference>
<dbReference type="Proteomes" id="UP001262032">
    <property type="component" value="Unassembled WGS sequence"/>
</dbReference>
<dbReference type="AlphaFoldDB" id="A0AAW8N8M2"/>
<dbReference type="PANTHER" id="PTHR48081">
    <property type="entry name" value="AB HYDROLASE SUPERFAMILY PROTEIN C4A8.06C"/>
    <property type="match status" value="1"/>
</dbReference>
<evidence type="ECO:0000313" key="4">
    <source>
        <dbReference type="Proteomes" id="UP001262032"/>
    </source>
</evidence>
<reference evidence="3" key="1">
    <citation type="submission" date="2023-07" db="EMBL/GenBank/DDBJ databases">
        <title>Sorghum-associated microbial communities from plants grown in Nebraska, USA.</title>
        <authorList>
            <person name="Schachtman D."/>
        </authorList>
    </citation>
    <scope>NUCLEOTIDE SEQUENCE</scope>
    <source>
        <strain evidence="3">BE261</strain>
    </source>
</reference>
<comment type="caution">
    <text evidence="3">The sequence shown here is derived from an EMBL/GenBank/DDBJ whole genome shotgun (WGS) entry which is preliminary data.</text>
</comment>
<accession>A0AAW8N8M2</accession>
<keyword evidence="1" id="KW-0378">Hydrolase</keyword>
<dbReference type="GeneID" id="97421690"/>
<feature type="domain" description="BD-FAE-like" evidence="2">
    <location>
        <begin position="23"/>
        <end position="250"/>
    </location>
</feature>
<name>A0AAW8N8M2_PSEOX</name>
<sequence length="297" mass="30526">MTAGQVLKGIEFSHPGGATPLLLDLYLPAGSDAVPGAGVAGLPAVIHFHGGGWRTGERSSLGPTVDGFGLSPIEQLVEAGFVVASADYRLTDVATFPAQLLDAAAAVCWLRTHAAEYGVDPHRIYAWGDSAGGHLACLLGLAAGATESAEPAGTPDGGDAHVAAVAAWYPPTDLNRMGEQARPDAVASADDPGSREALLIGAQPASDPDKAKAASPLTYVHPDAPPFLLVHGTADRFVPVAQSASLAEALERAGAAVDLLLIEGADHMWQLPDGSQNAARQATAATIDFFRRQAQKH</sequence>
<dbReference type="InterPro" id="IPR050300">
    <property type="entry name" value="GDXG_lipolytic_enzyme"/>
</dbReference>
<dbReference type="PANTHER" id="PTHR48081:SF13">
    <property type="entry name" value="ALPHA_BETA HYDROLASE"/>
    <property type="match status" value="1"/>
</dbReference>
<dbReference type="GO" id="GO:0016787">
    <property type="term" value="F:hydrolase activity"/>
    <property type="evidence" value="ECO:0007669"/>
    <property type="project" value="UniProtKB-KW"/>
</dbReference>
<dbReference type="Gene3D" id="3.40.50.1820">
    <property type="entry name" value="alpha/beta hydrolase"/>
    <property type="match status" value="1"/>
</dbReference>
<dbReference type="InterPro" id="IPR029058">
    <property type="entry name" value="AB_hydrolase_fold"/>
</dbReference>
<evidence type="ECO:0000259" key="2">
    <source>
        <dbReference type="Pfam" id="PF20434"/>
    </source>
</evidence>
<gene>
    <name evidence="3" type="ORF">J2X12_001303</name>
</gene>
<dbReference type="RefSeq" id="WP_310110282.1">
    <property type="nucleotide sequence ID" value="NZ_JAVDTN010000003.1"/>
</dbReference>